<keyword evidence="2" id="KW-0496">Mitochondrion</keyword>
<sequence length="170" mass="19236">MDSPTPHGVGYILSMRVGSSHLLGALGMTPIYISLWPFKHELVEWAVNFFTPLFAYFLFPRIIYPVRWILTTVNFPWSMYTQVTNQESVYCRAAAAQAGIFESILKSCRKVAEVKGLSDDQLLSRFPLGRLGFKDDGSGKLRYLPNAFKQALMRPAHDWCMAVLGRIPMA</sequence>
<feature type="transmembrane region" description="Helical" evidence="1">
    <location>
        <begin position="12"/>
        <end position="33"/>
    </location>
</feature>
<accession>Q9MFA5</accession>
<keyword evidence="1" id="KW-0812">Transmembrane</keyword>
<gene>
    <name evidence="2" type="primary">orf170</name>
</gene>
<dbReference type="EMBL" id="BA000009">
    <property type="protein sequence ID" value="BAA99345.1"/>
    <property type="molecule type" value="Genomic_DNA"/>
</dbReference>
<protein>
    <submittedName>
        <fullName evidence="2">Orf170 protein</fullName>
    </submittedName>
</protein>
<dbReference type="RefSeq" id="NP_064034.1">
    <property type="nucleotide sequence ID" value="NC_002511.2"/>
</dbReference>
<keyword evidence="1" id="KW-0472">Membrane</keyword>
<organism evidence="2">
    <name type="scientific">Beta vulgaris subsp. vulgaris</name>
    <name type="common">Beet</name>
    <dbReference type="NCBI Taxonomy" id="3555"/>
    <lineage>
        <taxon>Eukaryota</taxon>
        <taxon>Viridiplantae</taxon>
        <taxon>Streptophyta</taxon>
        <taxon>Embryophyta</taxon>
        <taxon>Tracheophyta</taxon>
        <taxon>Spermatophyta</taxon>
        <taxon>Magnoliopsida</taxon>
        <taxon>eudicotyledons</taxon>
        <taxon>Gunneridae</taxon>
        <taxon>Pentapetalae</taxon>
        <taxon>Caryophyllales</taxon>
        <taxon>Chenopodiaceae</taxon>
        <taxon>Betoideae</taxon>
        <taxon>Beta</taxon>
    </lineage>
</organism>
<proteinExistence type="predicted"/>
<keyword evidence="1" id="KW-1133">Transmembrane helix</keyword>
<name>Q9MFA5_BETVV</name>
<dbReference type="GeneID" id="809482"/>
<dbReference type="KEGG" id="bvg:809482"/>
<reference evidence="2" key="1">
    <citation type="journal article" date="2000" name="Nucleic Acids Res.">
        <title>The complete nucleotide sequence of the mitochondrial genome of sugar beet (Beta vulgaris L.) reveals a novel gene for tRNACys(GCA).</title>
        <authorList>
            <person name="Kubo T."/>
            <person name="Nishizawa S."/>
            <person name="Sugawara A."/>
            <person name="Itchoda N."/>
            <person name="Estiati A."/>
            <person name="Mikami T."/>
        </authorList>
    </citation>
    <scope>NUCLEOTIDE SEQUENCE</scope>
</reference>
<dbReference type="AlphaFoldDB" id="Q9MFA5"/>
<geneLocation type="mitochondrion" evidence="2"/>
<evidence type="ECO:0000256" key="1">
    <source>
        <dbReference type="SAM" id="Phobius"/>
    </source>
</evidence>
<reference evidence="2" key="2">
    <citation type="journal article" date="2006" name="Mol. Genet. Genomics">
        <title>Patterns of partial RNA editing in mitochondrial genes of Beta vulgaris.</title>
        <authorList>
            <person name="Mower J.P."/>
            <person name="Palmer J.D."/>
        </authorList>
    </citation>
    <scope>NUCLEOTIDE SEQUENCE</scope>
</reference>
<evidence type="ECO:0000313" key="2">
    <source>
        <dbReference type="EMBL" id="BAA99345.1"/>
    </source>
</evidence>
<feature type="transmembrane region" description="Helical" evidence="1">
    <location>
        <begin position="45"/>
        <end position="64"/>
    </location>
</feature>